<dbReference type="EMBL" id="JAUSZI010000002">
    <property type="protein sequence ID" value="MDQ1022582.1"/>
    <property type="molecule type" value="Genomic_DNA"/>
</dbReference>
<comment type="caution">
    <text evidence="1">The sequence shown here is derived from an EMBL/GenBank/DDBJ whole genome shotgun (WGS) entry which is preliminary data.</text>
</comment>
<organism evidence="1 2">
    <name type="scientific">Streptomyces umbrinus</name>
    <dbReference type="NCBI Taxonomy" id="67370"/>
    <lineage>
        <taxon>Bacteria</taxon>
        <taxon>Bacillati</taxon>
        <taxon>Actinomycetota</taxon>
        <taxon>Actinomycetes</taxon>
        <taxon>Kitasatosporales</taxon>
        <taxon>Streptomycetaceae</taxon>
        <taxon>Streptomyces</taxon>
        <taxon>Streptomyces phaeochromogenes group</taxon>
    </lineage>
</organism>
<gene>
    <name evidence="1" type="ORF">QF035_000164</name>
</gene>
<evidence type="ECO:0000313" key="1">
    <source>
        <dbReference type="EMBL" id="MDQ1022582.1"/>
    </source>
</evidence>
<evidence type="ECO:0000313" key="2">
    <source>
        <dbReference type="Proteomes" id="UP001230328"/>
    </source>
</evidence>
<sequence>MKRAFFRRCGHAPPEALAPEDQAVVDAFRALLAARKNPQRWTPGCNQDAAVRVGPFIERVLPRPGDDHGPDLIAVCLEHPDYPYTPYPHRYTRKGWLRCETKAILGVWNPAYRMLTHAAAGLDLPDDVGMAPALYGVHVEARRKNNRGYILLRLGPYTQARHTDPDVDRLSAHLEGKADTVLPGFTLTVKGAPFDVSDHLAYCDPYEADAVALLTAAAGRDGAA</sequence>
<dbReference type="Proteomes" id="UP001230328">
    <property type="component" value="Unassembled WGS sequence"/>
</dbReference>
<proteinExistence type="predicted"/>
<name>A0ABU0SH71_9ACTN</name>
<accession>A0ABU0SH71</accession>
<keyword evidence="2" id="KW-1185">Reference proteome</keyword>
<dbReference type="RefSeq" id="WP_307517448.1">
    <property type="nucleotide sequence ID" value="NZ_JAUSZI010000002.1"/>
</dbReference>
<protein>
    <submittedName>
        <fullName evidence="1">Uncharacterized protein</fullName>
    </submittedName>
</protein>
<reference evidence="1 2" key="1">
    <citation type="submission" date="2023-07" db="EMBL/GenBank/DDBJ databases">
        <title>Comparative genomics of wheat-associated soil bacteria to identify genetic determinants of phenazine resistance.</title>
        <authorList>
            <person name="Mouncey N."/>
        </authorList>
    </citation>
    <scope>NUCLEOTIDE SEQUENCE [LARGE SCALE GENOMIC DNA]</scope>
    <source>
        <strain evidence="1 2">V2I4</strain>
    </source>
</reference>